<proteinExistence type="predicted"/>
<name>A0ACC0CZ48_9PEZI</name>
<evidence type="ECO:0000313" key="1">
    <source>
        <dbReference type="EMBL" id="KAI6085702.1"/>
    </source>
</evidence>
<protein>
    <submittedName>
        <fullName evidence="1">NAD(P)-binding protein</fullName>
    </submittedName>
</protein>
<organism evidence="1 2">
    <name type="scientific">Hypoxylon rubiginosum</name>
    <dbReference type="NCBI Taxonomy" id="110542"/>
    <lineage>
        <taxon>Eukaryota</taxon>
        <taxon>Fungi</taxon>
        <taxon>Dikarya</taxon>
        <taxon>Ascomycota</taxon>
        <taxon>Pezizomycotina</taxon>
        <taxon>Sordariomycetes</taxon>
        <taxon>Xylariomycetidae</taxon>
        <taxon>Xylariales</taxon>
        <taxon>Hypoxylaceae</taxon>
        <taxon>Hypoxylon</taxon>
    </lineage>
</organism>
<dbReference type="EMBL" id="MU394322">
    <property type="protein sequence ID" value="KAI6085702.1"/>
    <property type="molecule type" value="Genomic_DNA"/>
</dbReference>
<keyword evidence="2" id="KW-1185">Reference proteome</keyword>
<accession>A0ACC0CZ48</accession>
<comment type="caution">
    <text evidence="1">The sequence shown here is derived from an EMBL/GenBank/DDBJ whole genome shotgun (WGS) entry which is preliminary data.</text>
</comment>
<reference evidence="1 2" key="1">
    <citation type="journal article" date="2022" name="New Phytol.">
        <title>Ecological generalism drives hyperdiversity of secondary metabolite gene clusters in xylarialean endophytes.</title>
        <authorList>
            <person name="Franco M.E.E."/>
            <person name="Wisecaver J.H."/>
            <person name="Arnold A.E."/>
            <person name="Ju Y.M."/>
            <person name="Slot J.C."/>
            <person name="Ahrendt S."/>
            <person name="Moore L.P."/>
            <person name="Eastman K.E."/>
            <person name="Scott K."/>
            <person name="Konkel Z."/>
            <person name="Mondo S.J."/>
            <person name="Kuo A."/>
            <person name="Hayes R.D."/>
            <person name="Haridas S."/>
            <person name="Andreopoulos B."/>
            <person name="Riley R."/>
            <person name="LaButti K."/>
            <person name="Pangilinan J."/>
            <person name="Lipzen A."/>
            <person name="Amirebrahimi M."/>
            <person name="Yan J."/>
            <person name="Adam C."/>
            <person name="Keymanesh K."/>
            <person name="Ng V."/>
            <person name="Louie K."/>
            <person name="Northen T."/>
            <person name="Drula E."/>
            <person name="Henrissat B."/>
            <person name="Hsieh H.M."/>
            <person name="Youens-Clark K."/>
            <person name="Lutzoni F."/>
            <person name="Miadlikowska J."/>
            <person name="Eastwood D.C."/>
            <person name="Hamelin R.C."/>
            <person name="Grigoriev I.V."/>
            <person name="U'Ren J.M."/>
        </authorList>
    </citation>
    <scope>NUCLEOTIDE SEQUENCE [LARGE SCALE GENOMIC DNA]</scope>
    <source>
        <strain evidence="1 2">ER1909</strain>
    </source>
</reference>
<gene>
    <name evidence="1" type="ORF">F4821DRAFT_144473</name>
</gene>
<sequence length="260" mass="28241">MSDYALPLFGKTAIITGASRGIGEGIAVELARRGAAEVILSYVSPNSQTRIETIRQTIEPLPHKPRVYAHQADLSTPDGAKELMEGLFEWTRGTLKVDILVNNAGVERVKALAELTIDDYDAVYNMNVRGTILLTQRVLPYLNCDGRIINIGSVGGRYGFKNLSLYCSSKAALEGLTRCWATELGHNGTTVNCVCPGPVQSDMLDNIPEEIKEMQRMQTPIENRFGTISEIANVVASLASKDGSWITGQTISASGGWSTY</sequence>
<evidence type="ECO:0000313" key="2">
    <source>
        <dbReference type="Proteomes" id="UP001497680"/>
    </source>
</evidence>
<dbReference type="Proteomes" id="UP001497680">
    <property type="component" value="Unassembled WGS sequence"/>
</dbReference>